<dbReference type="CDD" id="cd06261">
    <property type="entry name" value="TM_PBP2"/>
    <property type="match status" value="1"/>
</dbReference>
<feature type="transmembrane region" description="Helical" evidence="10">
    <location>
        <begin position="190"/>
        <end position="211"/>
    </location>
</feature>
<evidence type="ECO:0000256" key="7">
    <source>
        <dbReference type="ARBA" id="ARBA00022692"/>
    </source>
</evidence>
<evidence type="ECO:0000256" key="10">
    <source>
        <dbReference type="RuleBase" id="RU363043"/>
    </source>
</evidence>
<evidence type="ECO:0000313" key="14">
    <source>
        <dbReference type="Proteomes" id="UP000479756"/>
    </source>
</evidence>
<feature type="compositionally biased region" description="Basic residues" evidence="11">
    <location>
        <begin position="365"/>
        <end position="374"/>
    </location>
</feature>
<keyword evidence="6" id="KW-0592">Phosphate transport</keyword>
<organism evidence="13 14">
    <name type="scientific">Galbitalea soli</name>
    <dbReference type="NCBI Taxonomy" id="1268042"/>
    <lineage>
        <taxon>Bacteria</taxon>
        <taxon>Bacillati</taxon>
        <taxon>Actinomycetota</taxon>
        <taxon>Actinomycetes</taxon>
        <taxon>Micrococcales</taxon>
        <taxon>Microbacteriaceae</taxon>
        <taxon>Galbitalea</taxon>
    </lineage>
</organism>
<keyword evidence="9 10" id="KW-0472">Membrane</keyword>
<evidence type="ECO:0000256" key="6">
    <source>
        <dbReference type="ARBA" id="ARBA00022592"/>
    </source>
</evidence>
<accession>A0A7C9TQ77</accession>
<reference evidence="13 14" key="1">
    <citation type="journal article" date="2014" name="Int. J. Syst. Evol. Microbiol.">
        <title>Description of Galbitalea soli gen. nov., sp. nov., and Frondihabitans sucicola sp. nov.</title>
        <authorList>
            <person name="Kim S.J."/>
            <person name="Lim J.M."/>
            <person name="Ahn J.H."/>
            <person name="Weon H.Y."/>
            <person name="Hamada M."/>
            <person name="Suzuki K."/>
            <person name="Ahn T.Y."/>
            <person name="Kwon S.W."/>
        </authorList>
    </citation>
    <scope>NUCLEOTIDE SEQUENCE [LARGE SCALE GENOMIC DNA]</scope>
    <source>
        <strain evidence="13 14">NBRC 108727</strain>
    </source>
</reference>
<keyword evidence="5 10" id="KW-1003">Cell membrane</keyword>
<feature type="region of interest" description="Disordered" evidence="11">
    <location>
        <begin position="356"/>
        <end position="384"/>
    </location>
</feature>
<evidence type="ECO:0000256" key="8">
    <source>
        <dbReference type="ARBA" id="ARBA00022989"/>
    </source>
</evidence>
<dbReference type="InterPro" id="IPR035906">
    <property type="entry name" value="MetI-like_sf"/>
</dbReference>
<dbReference type="PANTHER" id="PTHR42922:SF1">
    <property type="entry name" value="PHOSPHATE TRANSPORT SYSTEM PERMEASE PROTEIN PSTA"/>
    <property type="match status" value="1"/>
</dbReference>
<evidence type="ECO:0000256" key="5">
    <source>
        <dbReference type="ARBA" id="ARBA00022475"/>
    </source>
</evidence>
<feature type="transmembrane region" description="Helical" evidence="10">
    <location>
        <begin position="28"/>
        <end position="49"/>
    </location>
</feature>
<dbReference type="InterPro" id="IPR000515">
    <property type="entry name" value="MetI-like"/>
</dbReference>
<feature type="transmembrane region" description="Helical" evidence="10">
    <location>
        <begin position="164"/>
        <end position="184"/>
    </location>
</feature>
<comment type="subcellular location">
    <subcellularLocation>
        <location evidence="2 10">Cell membrane</location>
        <topology evidence="2 10">Multi-pass membrane protein</topology>
    </subcellularLocation>
</comment>
<keyword evidence="4" id="KW-0813">Transport</keyword>
<evidence type="ECO:0000256" key="2">
    <source>
        <dbReference type="ARBA" id="ARBA00004651"/>
    </source>
</evidence>
<comment type="similarity">
    <text evidence="3 10">Belongs to the binding-protein-dependent transport system permease family. CysTW subfamily.</text>
</comment>
<comment type="function">
    <text evidence="1">Part of the binding-protein-dependent transport system for phosphate; probably responsible for the translocation of the substrate across the membrane.</text>
</comment>
<evidence type="ECO:0000256" key="3">
    <source>
        <dbReference type="ARBA" id="ARBA00007069"/>
    </source>
</evidence>
<dbReference type="PROSITE" id="PS50928">
    <property type="entry name" value="ABC_TM1"/>
    <property type="match status" value="1"/>
</dbReference>
<sequence length="384" mass="41075">MYSLVGSAAASIALTTWLFTQLRVFQGALGFVAVAFLLFLSIYSAVVRFDETDLAVRDRIVAVLVHAVAFVLPLVLVIVVVYTFGRGTDALSHLNFFTHDMSQTGPLDPITSGGIIHAAVGTLIMITMALAISIPLGIASAVFLSEFPGRFSRLVRTVVEAMTALPSIVAGLFVYATIILTLGFERSGFAASLAITVMMLPIIIRSADVVLRLVPGNLKEASLALGSTKWRTVWSVTLPTARSGLTTAVILGTARGIGETSPVLLTAGLTTYLNVNPFSGPMVSLPLATFSFVKSPEPSMISRGFGSAAVLMVLVLVLFLVARLIGGRGPGVLTERQRKRRTTQSRQDAYRFRARELGIAGPGTSRRRERRGRAHTAEPERSAS</sequence>
<evidence type="ECO:0000313" key="13">
    <source>
        <dbReference type="EMBL" id="NEM90799.1"/>
    </source>
</evidence>
<keyword evidence="8 10" id="KW-1133">Transmembrane helix</keyword>
<dbReference type="AlphaFoldDB" id="A0A7C9TQ77"/>
<dbReference type="GO" id="GO:0005886">
    <property type="term" value="C:plasma membrane"/>
    <property type="evidence" value="ECO:0007669"/>
    <property type="project" value="UniProtKB-SubCell"/>
</dbReference>
<dbReference type="GO" id="GO:0005315">
    <property type="term" value="F:phosphate transmembrane transporter activity"/>
    <property type="evidence" value="ECO:0007669"/>
    <property type="project" value="InterPro"/>
</dbReference>
<dbReference type="PANTHER" id="PTHR42922">
    <property type="entry name" value="PHOSPHATE TRANSPORT SYSTEM PERMEASE PROTEIN PSTA"/>
    <property type="match status" value="1"/>
</dbReference>
<dbReference type="SUPFAM" id="SSF161098">
    <property type="entry name" value="MetI-like"/>
    <property type="match status" value="1"/>
</dbReference>
<comment type="caution">
    <text evidence="13">The sequence shown here is derived from an EMBL/GenBank/DDBJ whole genome shotgun (WGS) entry which is preliminary data.</text>
</comment>
<dbReference type="Proteomes" id="UP000479756">
    <property type="component" value="Unassembled WGS sequence"/>
</dbReference>
<evidence type="ECO:0000256" key="11">
    <source>
        <dbReference type="SAM" id="MobiDB-lite"/>
    </source>
</evidence>
<evidence type="ECO:0000259" key="12">
    <source>
        <dbReference type="PROSITE" id="PS50928"/>
    </source>
</evidence>
<dbReference type="EMBL" id="JAAGWZ010000001">
    <property type="protein sequence ID" value="NEM90799.1"/>
    <property type="molecule type" value="Genomic_DNA"/>
</dbReference>
<dbReference type="InterPro" id="IPR005672">
    <property type="entry name" value="Phosphate_PstA"/>
</dbReference>
<feature type="compositionally biased region" description="Basic and acidic residues" evidence="11">
    <location>
        <begin position="375"/>
        <end position="384"/>
    </location>
</feature>
<dbReference type="Gene3D" id="1.10.3720.10">
    <property type="entry name" value="MetI-like"/>
    <property type="match status" value="1"/>
</dbReference>
<feature type="domain" description="ABC transmembrane type-1" evidence="12">
    <location>
        <begin position="119"/>
        <end position="326"/>
    </location>
</feature>
<feature type="transmembrane region" description="Helical" evidence="10">
    <location>
        <begin position="61"/>
        <end position="84"/>
    </location>
</feature>
<protein>
    <recommendedName>
        <fullName evidence="10">Phosphate transport system permease protein PstA</fullName>
    </recommendedName>
</protein>
<evidence type="ECO:0000256" key="1">
    <source>
        <dbReference type="ARBA" id="ARBA00003510"/>
    </source>
</evidence>
<dbReference type="InterPro" id="IPR051408">
    <property type="entry name" value="Phosphate_transprt_permease"/>
</dbReference>
<feature type="transmembrane region" description="Helical" evidence="10">
    <location>
        <begin position="115"/>
        <end position="144"/>
    </location>
</feature>
<dbReference type="GO" id="GO:0035435">
    <property type="term" value="P:phosphate ion transmembrane transport"/>
    <property type="evidence" value="ECO:0007669"/>
    <property type="project" value="InterPro"/>
</dbReference>
<feature type="transmembrane region" description="Helical" evidence="10">
    <location>
        <begin position="304"/>
        <end position="325"/>
    </location>
</feature>
<name>A0A7C9TQ77_9MICO</name>
<evidence type="ECO:0000256" key="4">
    <source>
        <dbReference type="ARBA" id="ARBA00022448"/>
    </source>
</evidence>
<dbReference type="NCBIfam" id="TIGR00974">
    <property type="entry name" value="3a0107s02c"/>
    <property type="match status" value="1"/>
</dbReference>
<keyword evidence="14" id="KW-1185">Reference proteome</keyword>
<keyword evidence="7 10" id="KW-0812">Transmembrane</keyword>
<gene>
    <name evidence="13" type="primary">pstA</name>
    <name evidence="13" type="ORF">G3T37_05460</name>
</gene>
<dbReference type="Pfam" id="PF00528">
    <property type="entry name" value="BPD_transp_1"/>
    <property type="match status" value="1"/>
</dbReference>
<evidence type="ECO:0000256" key="9">
    <source>
        <dbReference type="ARBA" id="ARBA00023136"/>
    </source>
</evidence>
<proteinExistence type="inferred from homology"/>